<name>A0A0K1S9G3_9CHRO</name>
<dbReference type="AlphaFoldDB" id="A0A0K1S9G3"/>
<dbReference type="Proteomes" id="UP000068167">
    <property type="component" value="Chromosome"/>
</dbReference>
<dbReference type="KEGG" id="mpk:VL20_5985"/>
<evidence type="ECO:0008006" key="3">
    <source>
        <dbReference type="Google" id="ProtNLM"/>
    </source>
</evidence>
<accession>A0A0K1S9G3</accession>
<dbReference type="PANTHER" id="PTHR35690">
    <property type="entry name" value="OS01G0363500 PROTEIN"/>
    <property type="match status" value="1"/>
</dbReference>
<keyword evidence="2" id="KW-1185">Reference proteome</keyword>
<dbReference type="PANTHER" id="PTHR35690:SF1">
    <property type="entry name" value="OS01G0363500 PROTEIN"/>
    <property type="match status" value="1"/>
</dbReference>
<protein>
    <recommendedName>
        <fullName evidence="3">Plastid lipid-associated protein/fibrillin conserved domain-containing protein</fullName>
    </recommendedName>
</protein>
<evidence type="ECO:0000313" key="1">
    <source>
        <dbReference type="EMBL" id="AKV70764.1"/>
    </source>
</evidence>
<organism evidence="1 2">
    <name type="scientific">Microcystis panniformis FACHB-1757</name>
    <dbReference type="NCBI Taxonomy" id="1638788"/>
    <lineage>
        <taxon>Bacteria</taxon>
        <taxon>Bacillati</taxon>
        <taxon>Cyanobacteriota</taxon>
        <taxon>Cyanophyceae</taxon>
        <taxon>Oscillatoriophycideae</taxon>
        <taxon>Chroococcales</taxon>
        <taxon>Microcystaceae</taxon>
        <taxon>Microcystis</taxon>
    </lineage>
</organism>
<reference evidence="1 2" key="1">
    <citation type="journal article" date="2016" name="Stand. Genomic Sci.">
        <title>Complete genome sequence and genomic characterization of Microcystis panniformis FACHB 1757 by third-generation sequencing.</title>
        <authorList>
            <person name="Zhang J.Y."/>
            <person name="Guan R."/>
            <person name="Zhang H.J."/>
            <person name="Li H."/>
            <person name="Xiao P."/>
            <person name="Yu G.L."/>
            <person name="Du L."/>
            <person name="Cao D.M."/>
            <person name="Zhu B.C."/>
            <person name="Li R.H."/>
            <person name="Lu Z.H."/>
        </authorList>
    </citation>
    <scope>NUCLEOTIDE SEQUENCE [LARGE SCALE GENOMIC DNA]</scope>
    <source>
        <strain evidence="1 2">FACHB-1757</strain>
    </source>
</reference>
<sequence>MALSQIMVINLDSPLILEDNNRPPVSQLLEFLLSKEKNNKKTKENLTFEALVGTWRLYFITGTQKAKKRAGIVLGKGRYLPSWLKITISYQRNESLEPGEFISGSVSNQIVLGAVKLSVSGPVKFFPKTRLLAFDFTRLNLTLFNLSLYSGFIRNGQVSEANFYQESIKKQAFFAYFLITETMIAARGRGGGLALWVKEVSGTKLAEK</sequence>
<dbReference type="PATRIC" id="fig|1638788.3.peg.6025"/>
<evidence type="ECO:0000313" key="2">
    <source>
        <dbReference type="Proteomes" id="UP000068167"/>
    </source>
</evidence>
<proteinExistence type="predicted"/>
<gene>
    <name evidence="1" type="ORF">VL20_5985</name>
</gene>
<dbReference type="EMBL" id="CP011339">
    <property type="protein sequence ID" value="AKV70764.1"/>
    <property type="molecule type" value="Genomic_DNA"/>
</dbReference>